<keyword evidence="1" id="KW-0472">Membrane</keyword>
<proteinExistence type="predicted"/>
<evidence type="ECO:0000256" key="1">
    <source>
        <dbReference type="SAM" id="Phobius"/>
    </source>
</evidence>
<feature type="transmembrane region" description="Helical" evidence="1">
    <location>
        <begin position="182"/>
        <end position="204"/>
    </location>
</feature>
<keyword evidence="3" id="KW-1185">Reference proteome</keyword>
<sequence length="258" mass="26150">MTATAHDISAGRVFARTCAAEWTRLWSVRAGRWFAAAAAVVMVGIGTIAGSEADPTAVRSEPAWMASTVTAMPAQFALLALALTVVTSDYATGGIVPTLQWTPRRTLLGLARTAVAMTAATGLAVLLALASALAAYLAAGQALDLPWNAGLDALGTVALVVAGGSALAVGLGFLLRSTAGALVAVFLLMLVLPFLLPVFGYSWMSAVAAVLPGSGAAFLLIGEVPGMTTASSVTALLGWAGGALLLGWLRLARDDANR</sequence>
<name>A0A286GFY6_9ACTN</name>
<feature type="transmembrane region" description="Helical" evidence="1">
    <location>
        <begin position="33"/>
        <end position="51"/>
    </location>
</feature>
<keyword evidence="1" id="KW-0812">Transmembrane</keyword>
<feature type="transmembrane region" description="Helical" evidence="1">
    <location>
        <begin position="107"/>
        <end position="133"/>
    </location>
</feature>
<feature type="transmembrane region" description="Helical" evidence="1">
    <location>
        <begin position="153"/>
        <end position="175"/>
    </location>
</feature>
<organism evidence="2 3">
    <name type="scientific">Blastococcus haudaquaticus</name>
    <dbReference type="NCBI Taxonomy" id="1938745"/>
    <lineage>
        <taxon>Bacteria</taxon>
        <taxon>Bacillati</taxon>
        <taxon>Actinomycetota</taxon>
        <taxon>Actinomycetes</taxon>
        <taxon>Geodermatophilales</taxon>
        <taxon>Geodermatophilaceae</taxon>
        <taxon>Blastococcus</taxon>
    </lineage>
</organism>
<dbReference type="AlphaFoldDB" id="A0A286GFY6"/>
<feature type="transmembrane region" description="Helical" evidence="1">
    <location>
        <begin position="63"/>
        <end position="86"/>
    </location>
</feature>
<dbReference type="Proteomes" id="UP000219482">
    <property type="component" value="Unassembled WGS sequence"/>
</dbReference>
<keyword evidence="1" id="KW-1133">Transmembrane helix</keyword>
<protein>
    <submittedName>
        <fullName evidence="2">ABC-2 type transport system permease protein</fullName>
    </submittedName>
</protein>
<dbReference type="RefSeq" id="WP_097182575.1">
    <property type="nucleotide sequence ID" value="NZ_OCNK01000001.1"/>
</dbReference>
<reference evidence="3" key="1">
    <citation type="submission" date="2017-09" db="EMBL/GenBank/DDBJ databases">
        <authorList>
            <person name="Varghese N."/>
            <person name="Submissions S."/>
        </authorList>
    </citation>
    <scope>NUCLEOTIDE SEQUENCE [LARGE SCALE GENOMIC DNA]</scope>
    <source>
        <strain evidence="3">DSM 44270</strain>
    </source>
</reference>
<evidence type="ECO:0000313" key="3">
    <source>
        <dbReference type="Proteomes" id="UP000219482"/>
    </source>
</evidence>
<evidence type="ECO:0000313" key="2">
    <source>
        <dbReference type="EMBL" id="SOD94431.1"/>
    </source>
</evidence>
<dbReference type="EMBL" id="OCNK01000001">
    <property type="protein sequence ID" value="SOD94431.1"/>
    <property type="molecule type" value="Genomic_DNA"/>
</dbReference>
<dbReference type="OrthoDB" id="3432393at2"/>
<accession>A0A286GFY6</accession>
<feature type="transmembrane region" description="Helical" evidence="1">
    <location>
        <begin position="224"/>
        <end position="249"/>
    </location>
</feature>
<gene>
    <name evidence="2" type="ORF">SAMN06272739_0792</name>
</gene>